<feature type="domain" description="Secretion system C-terminal sorting" evidence="3">
    <location>
        <begin position="225"/>
        <end position="287"/>
    </location>
</feature>
<keyword evidence="5" id="KW-1185">Reference proteome</keyword>
<feature type="chain" id="PRO_5016013685" description="Secretion system C-terminal sorting domain-containing protein" evidence="2">
    <location>
        <begin position="19"/>
        <end position="293"/>
    </location>
</feature>
<evidence type="ECO:0000256" key="2">
    <source>
        <dbReference type="SAM" id="SignalP"/>
    </source>
</evidence>
<dbReference type="AlphaFoldDB" id="A0A2W1NMU6"/>
<gene>
    <name evidence="4" type="ORF">DNU06_15530</name>
</gene>
<protein>
    <recommendedName>
        <fullName evidence="3">Secretion system C-terminal sorting domain-containing protein</fullName>
    </recommendedName>
</protein>
<evidence type="ECO:0000313" key="4">
    <source>
        <dbReference type="EMBL" id="PZE15918.1"/>
    </source>
</evidence>
<proteinExistence type="predicted"/>
<dbReference type="RefSeq" id="WP_111064420.1">
    <property type="nucleotide sequence ID" value="NZ_JBHUCU010000012.1"/>
</dbReference>
<reference evidence="4 5" key="1">
    <citation type="submission" date="2018-06" db="EMBL/GenBank/DDBJ databases">
        <title>The draft genome sequence of Crocinitomix sp. SM1701.</title>
        <authorList>
            <person name="Zhang X."/>
        </authorList>
    </citation>
    <scope>NUCLEOTIDE SEQUENCE [LARGE SCALE GENOMIC DNA]</scope>
    <source>
        <strain evidence="4 5">SM1701</strain>
    </source>
</reference>
<dbReference type="NCBIfam" id="TIGR04183">
    <property type="entry name" value="Por_Secre_tail"/>
    <property type="match status" value="1"/>
</dbReference>
<comment type="caution">
    <text evidence="4">The sequence shown here is derived from an EMBL/GenBank/DDBJ whole genome shotgun (WGS) entry which is preliminary data.</text>
</comment>
<organism evidence="4 5">
    <name type="scientific">Putridiphycobacter roseus</name>
    <dbReference type="NCBI Taxonomy" id="2219161"/>
    <lineage>
        <taxon>Bacteria</taxon>
        <taxon>Pseudomonadati</taxon>
        <taxon>Bacteroidota</taxon>
        <taxon>Flavobacteriia</taxon>
        <taxon>Flavobacteriales</taxon>
        <taxon>Crocinitomicaceae</taxon>
        <taxon>Putridiphycobacter</taxon>
    </lineage>
</organism>
<name>A0A2W1NMU6_9FLAO</name>
<keyword evidence="1 2" id="KW-0732">Signal</keyword>
<feature type="signal peptide" evidence="2">
    <location>
        <begin position="1"/>
        <end position="18"/>
    </location>
</feature>
<evidence type="ECO:0000259" key="3">
    <source>
        <dbReference type="Pfam" id="PF18962"/>
    </source>
</evidence>
<dbReference type="Proteomes" id="UP000249248">
    <property type="component" value="Unassembled WGS sequence"/>
</dbReference>
<accession>A0A2W1NMU6</accession>
<evidence type="ECO:0000313" key="5">
    <source>
        <dbReference type="Proteomes" id="UP000249248"/>
    </source>
</evidence>
<dbReference type="Pfam" id="PF18962">
    <property type="entry name" value="Por_Secre_tail"/>
    <property type="match status" value="1"/>
</dbReference>
<dbReference type="EMBL" id="QKSB01000014">
    <property type="protein sequence ID" value="PZE15918.1"/>
    <property type="molecule type" value="Genomic_DNA"/>
</dbReference>
<sequence>MRLITFIAFLHLTVHSIAQIPNYFAHSPSWHCTEAPSGGYTTYNYYLSGNDSVVGGFTYHQLWTKGITPWSTYFNQFKLLVRQDGQSIRYYDANMHADLLLSNYDLVVGDSLKHAHNAVFGDLDTLVVQKIDSIIIGSEYRKQFYFDTLNAGVLITEGIGFQLHENMVEGEFIAPIAIAFGTGYGIHCYGQNASSLWHSDASDTTFCDLDITLGLTAYEKSKIILFPNPASNEITISSAIEIQEITIIAIDGKECLKSYSNKADISSLAHGFYVVKIKMVNDLTLEKSLLVQQ</sequence>
<dbReference type="InterPro" id="IPR026444">
    <property type="entry name" value="Secre_tail"/>
</dbReference>
<evidence type="ECO:0000256" key="1">
    <source>
        <dbReference type="ARBA" id="ARBA00022729"/>
    </source>
</evidence>